<dbReference type="Gene3D" id="3.30.930.10">
    <property type="entry name" value="Bira Bifunctional Protein, Domain 2"/>
    <property type="match status" value="1"/>
</dbReference>
<dbReference type="GO" id="GO:0033819">
    <property type="term" value="F:lipoyl(octanoyl) transferase activity"/>
    <property type="evidence" value="ECO:0007669"/>
    <property type="project" value="UniProtKB-EC"/>
</dbReference>
<dbReference type="OrthoDB" id="19908at2759"/>
<feature type="binding site" evidence="8">
    <location>
        <begin position="80"/>
        <end position="87"/>
    </location>
    <ligand>
        <name>substrate</name>
    </ligand>
</feature>
<dbReference type="CDD" id="cd16444">
    <property type="entry name" value="LipB"/>
    <property type="match status" value="1"/>
</dbReference>
<dbReference type="Pfam" id="PF21948">
    <property type="entry name" value="LplA-B_cat"/>
    <property type="match status" value="1"/>
</dbReference>
<evidence type="ECO:0000256" key="8">
    <source>
        <dbReference type="PIRSR" id="PIRSR016262-2"/>
    </source>
</evidence>
<gene>
    <name evidence="11" type="ORF">PVAND_010328</name>
</gene>
<dbReference type="AlphaFoldDB" id="A0A9J6CG25"/>
<evidence type="ECO:0000256" key="2">
    <source>
        <dbReference type="ARBA" id="ARBA00004821"/>
    </source>
</evidence>
<dbReference type="InterPro" id="IPR000544">
    <property type="entry name" value="Octanoyltransferase"/>
</dbReference>
<accession>A0A9J6CG25</accession>
<evidence type="ECO:0000313" key="12">
    <source>
        <dbReference type="Proteomes" id="UP001107558"/>
    </source>
</evidence>
<name>A0A9J6CG25_POLVA</name>
<comment type="catalytic activity">
    <reaction evidence="6">
        <text>octanoyl-[ACP] + L-lysyl-[protein] = N(6)-octanoyl-L-lysyl-[protein] + holo-[ACP] + H(+)</text>
        <dbReference type="Rhea" id="RHEA:17665"/>
        <dbReference type="Rhea" id="RHEA-COMP:9636"/>
        <dbReference type="Rhea" id="RHEA-COMP:9685"/>
        <dbReference type="Rhea" id="RHEA-COMP:9752"/>
        <dbReference type="Rhea" id="RHEA-COMP:9928"/>
        <dbReference type="ChEBI" id="CHEBI:15378"/>
        <dbReference type="ChEBI" id="CHEBI:29969"/>
        <dbReference type="ChEBI" id="CHEBI:64479"/>
        <dbReference type="ChEBI" id="CHEBI:78463"/>
        <dbReference type="ChEBI" id="CHEBI:78809"/>
        <dbReference type="EC" id="2.3.1.181"/>
    </reaction>
</comment>
<comment type="function">
    <text evidence="6">Catalyzes the transfer of endogenously produced octanoic acid from octanoyl-acyl-carrier-protein onto the lipoyl domains of lipoate-dependent enzymes. Lipoyl-ACP can also act as a substrate although octanoyl-ACP is likely to be the physiological substrate.</text>
</comment>
<comment type="similarity">
    <text evidence="3 6">Belongs to the LipB family.</text>
</comment>
<dbReference type="PANTHER" id="PTHR10993">
    <property type="entry name" value="OCTANOYLTRANSFERASE"/>
    <property type="match status" value="1"/>
</dbReference>
<dbReference type="InterPro" id="IPR004143">
    <property type="entry name" value="BPL_LPL_catalytic"/>
</dbReference>
<evidence type="ECO:0000313" key="11">
    <source>
        <dbReference type="EMBL" id="KAG5680847.1"/>
    </source>
</evidence>
<evidence type="ECO:0000256" key="3">
    <source>
        <dbReference type="ARBA" id="ARBA00007907"/>
    </source>
</evidence>
<evidence type="ECO:0000256" key="5">
    <source>
        <dbReference type="ARBA" id="ARBA00023315"/>
    </source>
</evidence>
<dbReference type="SUPFAM" id="SSF55681">
    <property type="entry name" value="Class II aaRS and biotin synthetases"/>
    <property type="match status" value="1"/>
</dbReference>
<comment type="caution">
    <text evidence="11">The sequence shown here is derived from an EMBL/GenBank/DDBJ whole genome shotgun (WGS) entry which is preliminary data.</text>
</comment>
<evidence type="ECO:0000256" key="1">
    <source>
        <dbReference type="ARBA" id="ARBA00004173"/>
    </source>
</evidence>
<dbReference type="NCBIfam" id="TIGR00214">
    <property type="entry name" value="lipB"/>
    <property type="match status" value="1"/>
</dbReference>
<dbReference type="PANTHER" id="PTHR10993:SF7">
    <property type="entry name" value="LIPOYLTRANSFERASE 2, MITOCHONDRIAL-RELATED"/>
    <property type="match status" value="1"/>
</dbReference>
<evidence type="ECO:0000256" key="9">
    <source>
        <dbReference type="PIRSR" id="PIRSR016262-3"/>
    </source>
</evidence>
<feature type="site" description="Lowers pKa of active site Cys" evidence="9">
    <location>
        <position position="143"/>
    </location>
</feature>
<dbReference type="EC" id="2.3.1.181" evidence="6"/>
<keyword evidence="12" id="KW-1185">Reference proteome</keyword>
<feature type="domain" description="BPL/LPL catalytic" evidence="10">
    <location>
        <begin position="36"/>
        <end position="216"/>
    </location>
</feature>
<feature type="active site" description="Acyl-thioester intermediate" evidence="7">
    <location>
        <position position="177"/>
    </location>
</feature>
<protein>
    <recommendedName>
        <fullName evidence="6">Octanoyl-[acyl-carrier-protein]:protein N-octanoyltransferase LIPT2, mitochondrial</fullName>
        <ecNumber evidence="6">2.3.1.181</ecNumber>
    </recommendedName>
</protein>
<dbReference type="InterPro" id="IPR020605">
    <property type="entry name" value="Octanoyltransferase_CS"/>
</dbReference>
<sequence length="234" mass="26903">MNSTKLIHIFNVGKLPYLESLNLQKFISTQIIQNTWNYKNVLILTEHYPVYTIGIRTKNYTIEDENKLRNLGAEFIKTNRGGLITFHGPGQLVAYPIINLKNFKQGVRWYVNSIERTIINLCHKYELNATTTTDTGVWINDRKICAIGIHVSRYVTMHGLALNCNTDLSWFNHIVPCGIEDKEVTSLSKECKRDIQINDVIPELIASFSTIFESKTILVNQEQVDEIKKNSLEK</sequence>
<dbReference type="FunFam" id="3.30.930.10:FF:000035">
    <property type="entry name" value="Putative lipoyltransferase 2, mitochondrial"/>
    <property type="match status" value="1"/>
</dbReference>
<feature type="binding site" evidence="8">
    <location>
        <begin position="159"/>
        <end position="161"/>
    </location>
    <ligand>
        <name>substrate</name>
    </ligand>
</feature>
<reference evidence="11" key="1">
    <citation type="submission" date="2021-03" db="EMBL/GenBank/DDBJ databases">
        <title>Chromosome level genome of the anhydrobiotic midge Polypedilum vanderplanki.</title>
        <authorList>
            <person name="Yoshida Y."/>
            <person name="Kikawada T."/>
            <person name="Gusev O."/>
        </authorList>
    </citation>
    <scope>NUCLEOTIDE SEQUENCE</scope>
    <source>
        <strain evidence="11">NIAS01</strain>
        <tissue evidence="11">Whole body or cell culture</tissue>
    </source>
</reference>
<dbReference type="NCBIfam" id="NF010925">
    <property type="entry name" value="PRK14345.1"/>
    <property type="match status" value="1"/>
</dbReference>
<dbReference type="GO" id="GO:0009249">
    <property type="term" value="P:protein lipoylation"/>
    <property type="evidence" value="ECO:0007669"/>
    <property type="project" value="InterPro"/>
</dbReference>
<evidence type="ECO:0000259" key="10">
    <source>
        <dbReference type="PROSITE" id="PS51733"/>
    </source>
</evidence>
<dbReference type="HAMAP" id="MF_00013">
    <property type="entry name" value="LipB"/>
    <property type="match status" value="1"/>
</dbReference>
<dbReference type="EMBL" id="JADBJN010000001">
    <property type="protein sequence ID" value="KAG5680847.1"/>
    <property type="molecule type" value="Genomic_DNA"/>
</dbReference>
<dbReference type="PROSITE" id="PS51733">
    <property type="entry name" value="BPL_LPL_CATALYTIC"/>
    <property type="match status" value="1"/>
</dbReference>
<dbReference type="PROSITE" id="PS01313">
    <property type="entry name" value="LIPB"/>
    <property type="match status" value="1"/>
</dbReference>
<evidence type="ECO:0000256" key="7">
    <source>
        <dbReference type="PIRSR" id="PIRSR016262-1"/>
    </source>
</evidence>
<comment type="subcellular location">
    <subcellularLocation>
        <location evidence="1 6">Mitochondrion</location>
    </subcellularLocation>
</comment>
<dbReference type="InterPro" id="IPR045864">
    <property type="entry name" value="aa-tRNA-synth_II/BPL/LPL"/>
</dbReference>
<dbReference type="PIRSF" id="PIRSF016262">
    <property type="entry name" value="LPLase"/>
    <property type="match status" value="1"/>
</dbReference>
<dbReference type="GO" id="GO:0005739">
    <property type="term" value="C:mitochondrion"/>
    <property type="evidence" value="ECO:0007669"/>
    <property type="project" value="UniProtKB-SubCell"/>
</dbReference>
<evidence type="ECO:0000256" key="4">
    <source>
        <dbReference type="ARBA" id="ARBA00022679"/>
    </source>
</evidence>
<feature type="binding site" evidence="8">
    <location>
        <begin position="146"/>
        <end position="148"/>
    </location>
    <ligand>
        <name>substrate</name>
    </ligand>
</feature>
<evidence type="ECO:0000256" key="6">
    <source>
        <dbReference type="PIRNR" id="PIRNR016262"/>
    </source>
</evidence>
<organism evidence="11 12">
    <name type="scientific">Polypedilum vanderplanki</name>
    <name type="common">Sleeping chironomid midge</name>
    <dbReference type="NCBI Taxonomy" id="319348"/>
    <lineage>
        <taxon>Eukaryota</taxon>
        <taxon>Metazoa</taxon>
        <taxon>Ecdysozoa</taxon>
        <taxon>Arthropoda</taxon>
        <taxon>Hexapoda</taxon>
        <taxon>Insecta</taxon>
        <taxon>Pterygota</taxon>
        <taxon>Neoptera</taxon>
        <taxon>Endopterygota</taxon>
        <taxon>Diptera</taxon>
        <taxon>Nematocera</taxon>
        <taxon>Chironomoidea</taxon>
        <taxon>Chironomidae</taxon>
        <taxon>Chironominae</taxon>
        <taxon>Polypedilum</taxon>
        <taxon>Polypedilum</taxon>
    </lineage>
</organism>
<keyword evidence="4 6" id="KW-0808">Transferase</keyword>
<keyword evidence="5 6" id="KW-0012">Acyltransferase</keyword>
<comment type="pathway">
    <text evidence="2 6">Protein modification; protein lipoylation via endogenous pathway; protein N(6)-(lipoyl)lysine from octanoyl-[acyl-carrier-protein]: step 1/2.</text>
</comment>
<keyword evidence="6" id="KW-0496">Mitochondrion</keyword>
<dbReference type="Proteomes" id="UP001107558">
    <property type="component" value="Chromosome 1"/>
</dbReference>
<proteinExistence type="inferred from homology"/>